<dbReference type="PANTHER" id="PTHR43289">
    <property type="entry name" value="MITOGEN-ACTIVATED PROTEIN KINASE KINASE KINASE 20-RELATED"/>
    <property type="match status" value="1"/>
</dbReference>
<evidence type="ECO:0000313" key="8">
    <source>
        <dbReference type="EMBL" id="AKV04645.1"/>
    </source>
</evidence>
<evidence type="ECO:0000256" key="4">
    <source>
        <dbReference type="ARBA" id="ARBA00022840"/>
    </source>
</evidence>
<keyword evidence="6" id="KW-0812">Transmembrane</keyword>
<feature type="region of interest" description="Disordered" evidence="5">
    <location>
        <begin position="389"/>
        <end position="442"/>
    </location>
</feature>
<keyword evidence="2" id="KW-0547">Nucleotide-binding</keyword>
<dbReference type="GO" id="GO:0004674">
    <property type="term" value="F:protein serine/threonine kinase activity"/>
    <property type="evidence" value="ECO:0007669"/>
    <property type="project" value="UniProtKB-KW"/>
</dbReference>
<keyword evidence="1" id="KW-0808">Transferase</keyword>
<keyword evidence="6" id="KW-0472">Membrane</keyword>
<dbReference type="PROSITE" id="PS50011">
    <property type="entry name" value="PROTEIN_KINASE_DOM"/>
    <property type="match status" value="1"/>
</dbReference>
<keyword evidence="6" id="KW-1133">Transmembrane helix</keyword>
<dbReference type="Proteomes" id="UP000064967">
    <property type="component" value="Chromosome"/>
</dbReference>
<feature type="domain" description="Protein kinase" evidence="7">
    <location>
        <begin position="16"/>
        <end position="314"/>
    </location>
</feature>
<evidence type="ECO:0000259" key="7">
    <source>
        <dbReference type="PROSITE" id="PS50011"/>
    </source>
</evidence>
<dbReference type="AlphaFoldDB" id="A0A0K1QGT3"/>
<evidence type="ECO:0000256" key="6">
    <source>
        <dbReference type="SAM" id="Phobius"/>
    </source>
</evidence>
<gene>
    <name evidence="8" type="ORF">AKJ09_11308</name>
</gene>
<accession>A0A0K1QGT3</accession>
<feature type="compositionally biased region" description="Pro residues" evidence="5">
    <location>
        <begin position="392"/>
        <end position="409"/>
    </location>
</feature>
<dbReference type="CDD" id="cd14014">
    <property type="entry name" value="STKc_PknB_like"/>
    <property type="match status" value="1"/>
</dbReference>
<dbReference type="Gene3D" id="1.10.510.10">
    <property type="entry name" value="Transferase(Phosphotransferase) domain 1"/>
    <property type="match status" value="1"/>
</dbReference>
<reference evidence="8 9" key="1">
    <citation type="submission" date="2015-08" db="EMBL/GenBank/DDBJ databases">
        <authorList>
            <person name="Babu N.S."/>
            <person name="Beckwith C.J."/>
            <person name="Beseler K.G."/>
            <person name="Brison A."/>
            <person name="Carone J.V."/>
            <person name="Caskin T.P."/>
            <person name="Diamond M."/>
            <person name="Durham M.E."/>
            <person name="Foxe J.M."/>
            <person name="Go M."/>
            <person name="Henderson B.A."/>
            <person name="Jones I.B."/>
            <person name="McGettigan J.A."/>
            <person name="Micheletti S.J."/>
            <person name="Nasrallah M.E."/>
            <person name="Ortiz D."/>
            <person name="Piller C.R."/>
            <person name="Privatt S.R."/>
            <person name="Schneider S.L."/>
            <person name="Sharp S."/>
            <person name="Smith T.C."/>
            <person name="Stanton J.D."/>
            <person name="Ullery H.E."/>
            <person name="Wilson R.J."/>
            <person name="Serrano M.G."/>
            <person name="Buck G."/>
            <person name="Lee V."/>
            <person name="Wang Y."/>
            <person name="Carvalho R."/>
            <person name="Voegtly L."/>
            <person name="Shi R."/>
            <person name="Duckworth R."/>
            <person name="Johnson A."/>
            <person name="Loviza R."/>
            <person name="Walstead R."/>
            <person name="Shah Z."/>
            <person name="Kiflezghi M."/>
            <person name="Wade K."/>
            <person name="Ball S.L."/>
            <person name="Bradley K.W."/>
            <person name="Asai D.J."/>
            <person name="Bowman C.A."/>
            <person name="Russell D.A."/>
            <person name="Pope W.H."/>
            <person name="Jacobs-Sera D."/>
            <person name="Hendrix R.W."/>
            <person name="Hatfull G.F."/>
        </authorList>
    </citation>
    <scope>NUCLEOTIDE SEQUENCE [LARGE SCALE GENOMIC DNA]</scope>
    <source>
        <strain evidence="8 9">DSM 27648</strain>
    </source>
</reference>
<dbReference type="Pfam" id="PF00069">
    <property type="entry name" value="Pkinase"/>
    <property type="match status" value="1"/>
</dbReference>
<feature type="compositionally biased region" description="Basic and acidic residues" evidence="5">
    <location>
        <begin position="322"/>
        <end position="332"/>
    </location>
</feature>
<dbReference type="SMART" id="SM00220">
    <property type="entry name" value="S_TKc"/>
    <property type="match status" value="1"/>
</dbReference>
<dbReference type="KEGG" id="llu:AKJ09_11308"/>
<dbReference type="RefSeq" id="WP_169928683.1">
    <property type="nucleotide sequence ID" value="NZ_CP012333.1"/>
</dbReference>
<dbReference type="PANTHER" id="PTHR43289:SF6">
    <property type="entry name" value="SERINE_THREONINE-PROTEIN KINASE NEKL-3"/>
    <property type="match status" value="1"/>
</dbReference>
<dbReference type="SUPFAM" id="SSF56112">
    <property type="entry name" value="Protein kinase-like (PK-like)"/>
    <property type="match status" value="1"/>
</dbReference>
<evidence type="ECO:0000256" key="5">
    <source>
        <dbReference type="SAM" id="MobiDB-lite"/>
    </source>
</evidence>
<evidence type="ECO:0000256" key="3">
    <source>
        <dbReference type="ARBA" id="ARBA00022777"/>
    </source>
</evidence>
<dbReference type="InterPro" id="IPR011009">
    <property type="entry name" value="Kinase-like_dom_sf"/>
</dbReference>
<proteinExistence type="predicted"/>
<dbReference type="PROSITE" id="PS00108">
    <property type="entry name" value="PROTEIN_KINASE_ST"/>
    <property type="match status" value="1"/>
</dbReference>
<evidence type="ECO:0000256" key="1">
    <source>
        <dbReference type="ARBA" id="ARBA00022679"/>
    </source>
</evidence>
<dbReference type="InterPro" id="IPR000719">
    <property type="entry name" value="Prot_kinase_dom"/>
</dbReference>
<protein>
    <submittedName>
        <fullName evidence="8">Serine/threonine protein kinase</fullName>
    </submittedName>
</protein>
<keyword evidence="4" id="KW-0067">ATP-binding</keyword>
<dbReference type="EMBL" id="CP012333">
    <property type="protein sequence ID" value="AKV04645.1"/>
    <property type="molecule type" value="Genomic_DNA"/>
</dbReference>
<dbReference type="InterPro" id="IPR008271">
    <property type="entry name" value="Ser/Thr_kinase_AS"/>
</dbReference>
<feature type="transmembrane region" description="Helical" evidence="6">
    <location>
        <begin position="444"/>
        <end position="467"/>
    </location>
</feature>
<feature type="compositionally biased region" description="Low complexity" evidence="5">
    <location>
        <begin position="412"/>
        <end position="429"/>
    </location>
</feature>
<feature type="region of interest" description="Disordered" evidence="5">
    <location>
        <begin position="314"/>
        <end position="351"/>
    </location>
</feature>
<name>A0A0K1QGT3_9BACT</name>
<organism evidence="8 9">
    <name type="scientific">Labilithrix luteola</name>
    <dbReference type="NCBI Taxonomy" id="1391654"/>
    <lineage>
        <taxon>Bacteria</taxon>
        <taxon>Pseudomonadati</taxon>
        <taxon>Myxococcota</taxon>
        <taxon>Polyangia</taxon>
        <taxon>Polyangiales</taxon>
        <taxon>Labilitrichaceae</taxon>
        <taxon>Labilithrix</taxon>
    </lineage>
</organism>
<feature type="compositionally biased region" description="Basic and acidic residues" evidence="5">
    <location>
        <begin position="430"/>
        <end position="442"/>
    </location>
</feature>
<dbReference type="GO" id="GO:0005524">
    <property type="term" value="F:ATP binding"/>
    <property type="evidence" value="ECO:0007669"/>
    <property type="project" value="UniProtKB-KW"/>
</dbReference>
<evidence type="ECO:0000313" key="9">
    <source>
        <dbReference type="Proteomes" id="UP000064967"/>
    </source>
</evidence>
<keyword evidence="8" id="KW-0723">Serine/threonine-protein kinase</keyword>
<keyword evidence="9" id="KW-1185">Reference proteome</keyword>
<dbReference type="STRING" id="1391654.AKJ09_11308"/>
<sequence>MAADALGFVGSTVEQVRFDACVDAGGFGLVYRGRHLGLDEEVAIKCLRIAQGNANGELRDTLAMRFRDETKILYRLSQGSLDIVRCIGGGAVAAPKTGELTPYTVLEWLEGKTLAADLRERRENKVGGRSLEQAVNLLDGAVRGLAHAHAQGVVHRDVKPGNLFMLEGRDGVRVKVLDFGMAKILSDETLGIRGSVQTLAGTYTCSPSYGAPEQFSPKIGAVGPWTDVYSLTLVLLELLLGEKARPARSIADGLLKALEPSTGSPKPSSFGMVMPPAVEELLGLAVSQDPKKRPSDVGVFWASLRDAMRDGPSILARLPPEAAKRERAREADGVETVPEPDEDSPSSEMRPSSLAAYATNFTADAPPPAVRPVASIAMVGKIASVGSLGSPLPKPDPSPPPSGVEPVPPTLKAVVSSKEAPASSSSEPARSGRESTTAEEKRSLTASTITFLLLVVVTAGVLLRFCLARQ</sequence>
<keyword evidence="3 8" id="KW-0418">Kinase</keyword>
<evidence type="ECO:0000256" key="2">
    <source>
        <dbReference type="ARBA" id="ARBA00022741"/>
    </source>
</evidence>